<dbReference type="Proteomes" id="UP000178448">
    <property type="component" value="Unassembled WGS sequence"/>
</dbReference>
<dbReference type="NCBIfam" id="TIGR00916">
    <property type="entry name" value="2A0604s01"/>
    <property type="match status" value="1"/>
</dbReference>
<gene>
    <name evidence="9" type="primary">secD</name>
    <name evidence="13" type="ORF">A2Z33_07170</name>
</gene>
<feature type="domain" description="Protein translocase subunit SecDF P1" evidence="11">
    <location>
        <begin position="67"/>
        <end position="125"/>
    </location>
</feature>
<evidence type="ECO:0000256" key="4">
    <source>
        <dbReference type="ARBA" id="ARBA00022692"/>
    </source>
</evidence>
<feature type="transmembrane region" description="Helical" evidence="9">
    <location>
        <begin position="289"/>
        <end position="309"/>
    </location>
</feature>
<evidence type="ECO:0000313" key="13">
    <source>
        <dbReference type="EMBL" id="OGG05101.1"/>
    </source>
</evidence>
<dbReference type="HAMAP" id="MF_01463_B">
    <property type="entry name" value="SecD_B"/>
    <property type="match status" value="1"/>
</dbReference>
<sequence>MRVNFAVGPFKVDRVVNPVSINTTVFGLNIRKEFRTRLGLDLAGGSHIVLNADMKDIPDADRLSALESAKEVIERRVNFFGVAEPVVQSAHTKDTYRIIVELPGVANVEDAVATIGQTARLEFREFTNPSLATEGAMVIPSVQNTKPAGLSGKELKRSELTFSSENGEPQVAVEFTEEGKKLFGEITGRLVGRKLPIFLDQYPVTWPRVNTAITDGKAVITGGFNREQAKMLALQLNAGALPVPVSVIEKRTVDASLGSQSVSLSLRAGVIGLLVVGIFMISRYGKLGILADAALIIYGLITYAIFRWIPVTLTLPGVAGFFLSVGMAVDANILIFERFREELLRGKPFNLAMELGFGKAWDSIRDANITTIVTAIILYNPGNWQFLPSSGLVRGFAATLLIGVLVSLFTGIVVTRTLIRVFYKPGKKGKSN</sequence>
<dbReference type="NCBIfam" id="TIGR01129">
    <property type="entry name" value="secD"/>
    <property type="match status" value="1"/>
</dbReference>
<keyword evidence="5 9" id="KW-0653">Protein transport</keyword>
<accession>A0A1F5YY48</accession>
<dbReference type="GO" id="GO:0043952">
    <property type="term" value="P:protein transport by the Sec complex"/>
    <property type="evidence" value="ECO:0007669"/>
    <property type="project" value="UniProtKB-UniRule"/>
</dbReference>
<feature type="transmembrane region" description="Helical" evidence="9">
    <location>
        <begin position="396"/>
        <end position="419"/>
    </location>
</feature>
<dbReference type="PANTHER" id="PTHR30081">
    <property type="entry name" value="PROTEIN-EXPORT MEMBRANE PROTEIN SEC"/>
    <property type="match status" value="1"/>
</dbReference>
<dbReference type="PANTHER" id="PTHR30081:SF1">
    <property type="entry name" value="PROTEIN TRANSLOCASE SUBUNIT SECD"/>
    <property type="match status" value="1"/>
</dbReference>
<dbReference type="InterPro" id="IPR005791">
    <property type="entry name" value="SecD"/>
</dbReference>
<evidence type="ECO:0000256" key="5">
    <source>
        <dbReference type="ARBA" id="ARBA00022927"/>
    </source>
</evidence>
<dbReference type="GO" id="GO:0015450">
    <property type="term" value="F:protein-transporting ATPase activity"/>
    <property type="evidence" value="ECO:0007669"/>
    <property type="project" value="InterPro"/>
</dbReference>
<proteinExistence type="inferred from homology"/>
<dbReference type="InterPro" id="IPR022813">
    <property type="entry name" value="SecD/SecF_arch_bac"/>
</dbReference>
<reference evidence="13 14" key="1">
    <citation type="journal article" date="2016" name="Nat. Commun.">
        <title>Thousands of microbial genomes shed light on interconnected biogeochemical processes in an aquifer system.</title>
        <authorList>
            <person name="Anantharaman K."/>
            <person name="Brown C.T."/>
            <person name="Hug L.A."/>
            <person name="Sharon I."/>
            <person name="Castelle C.J."/>
            <person name="Probst A.J."/>
            <person name="Thomas B.C."/>
            <person name="Singh A."/>
            <person name="Wilkins M.J."/>
            <person name="Karaoz U."/>
            <person name="Brodie E.L."/>
            <person name="Williams K.H."/>
            <person name="Hubbard S.S."/>
            <person name="Banfield J.F."/>
        </authorList>
    </citation>
    <scope>NUCLEOTIDE SEQUENCE [LARGE SCALE GENOMIC DNA]</scope>
</reference>
<feature type="domain" description="SecDF P1 head subdomain" evidence="12">
    <location>
        <begin position="146"/>
        <end position="243"/>
    </location>
</feature>
<keyword evidence="7 9" id="KW-0811">Translocation</keyword>
<dbReference type="AlphaFoldDB" id="A0A1F5YY48"/>
<evidence type="ECO:0000256" key="9">
    <source>
        <dbReference type="HAMAP-Rule" id="MF_01463"/>
    </source>
</evidence>
<dbReference type="EMBL" id="MFJD01000001">
    <property type="protein sequence ID" value="OGG05101.1"/>
    <property type="molecule type" value="Genomic_DNA"/>
</dbReference>
<dbReference type="Pfam" id="PF21760">
    <property type="entry name" value="SecD_1st"/>
    <property type="match status" value="1"/>
</dbReference>
<evidence type="ECO:0000313" key="14">
    <source>
        <dbReference type="Proteomes" id="UP000178448"/>
    </source>
</evidence>
<evidence type="ECO:0000256" key="3">
    <source>
        <dbReference type="ARBA" id="ARBA00022475"/>
    </source>
</evidence>
<evidence type="ECO:0000256" key="8">
    <source>
        <dbReference type="ARBA" id="ARBA00023136"/>
    </source>
</evidence>
<comment type="caution">
    <text evidence="13">The sequence shown here is derived from an EMBL/GenBank/DDBJ whole genome shotgun (WGS) entry which is preliminary data.</text>
</comment>
<keyword evidence="6 9" id="KW-1133">Transmembrane helix</keyword>
<dbReference type="InterPro" id="IPR048631">
    <property type="entry name" value="SecD_1st"/>
</dbReference>
<evidence type="ECO:0000256" key="7">
    <source>
        <dbReference type="ARBA" id="ARBA00023010"/>
    </source>
</evidence>
<feature type="transmembrane region" description="Helical" evidence="9">
    <location>
        <begin position="315"/>
        <end position="336"/>
    </location>
</feature>
<evidence type="ECO:0000256" key="2">
    <source>
        <dbReference type="ARBA" id="ARBA00022448"/>
    </source>
</evidence>
<dbReference type="Pfam" id="PF02355">
    <property type="entry name" value="SecD_SecF_C"/>
    <property type="match status" value="1"/>
</dbReference>
<organism evidence="13 14">
    <name type="scientific">Candidatus Gottesmanbacteria bacterium RBG_16_52_11</name>
    <dbReference type="NCBI Taxonomy" id="1798374"/>
    <lineage>
        <taxon>Bacteria</taxon>
        <taxon>Candidatus Gottesmaniibacteriota</taxon>
    </lineage>
</organism>
<comment type="function">
    <text evidence="9">Part of the Sec protein translocase complex. Interacts with the SecYEG preprotein conducting channel. SecDF uses the proton motive force (PMF) to complete protein translocation after the ATP-dependent function of SecA.</text>
</comment>
<dbReference type="SUPFAM" id="SSF82866">
    <property type="entry name" value="Multidrug efflux transporter AcrB transmembrane domain"/>
    <property type="match status" value="1"/>
</dbReference>
<comment type="subunit">
    <text evidence="9">Forms a complex with SecF. Part of the essential Sec protein translocation apparatus which comprises SecA, SecYEG and auxiliary proteins SecDF. Other proteins may also be involved.</text>
</comment>
<dbReference type="STRING" id="1798374.A2Z33_07170"/>
<keyword evidence="3 9" id="KW-1003">Cell membrane</keyword>
<keyword evidence="8 9" id="KW-0472">Membrane</keyword>
<protein>
    <recommendedName>
        <fullName evidence="9">Protein translocase subunit SecD</fullName>
    </recommendedName>
</protein>
<dbReference type="InterPro" id="IPR054384">
    <property type="entry name" value="SecDF_P1_head"/>
</dbReference>
<evidence type="ECO:0000259" key="10">
    <source>
        <dbReference type="Pfam" id="PF02355"/>
    </source>
</evidence>
<comment type="subcellular location">
    <subcellularLocation>
        <location evidence="1 9">Cell membrane</location>
        <topology evidence="1 9">Multi-pass membrane protein</topology>
    </subcellularLocation>
</comment>
<comment type="caution">
    <text evidence="9">Lacks conserved residue(s) required for the propagation of feature annotation.</text>
</comment>
<dbReference type="Pfam" id="PF22599">
    <property type="entry name" value="SecDF_P1_head"/>
    <property type="match status" value="1"/>
</dbReference>
<name>A0A1F5YY48_9BACT</name>
<comment type="similarity">
    <text evidence="9">Belongs to the SecD/SecF family. SecD subfamily.</text>
</comment>
<keyword evidence="2 9" id="KW-0813">Transport</keyword>
<dbReference type="GO" id="GO:0006605">
    <property type="term" value="P:protein targeting"/>
    <property type="evidence" value="ECO:0007669"/>
    <property type="project" value="UniProtKB-UniRule"/>
</dbReference>
<dbReference type="InterPro" id="IPR055344">
    <property type="entry name" value="SecD_SecF_C_bact"/>
</dbReference>
<evidence type="ECO:0000259" key="11">
    <source>
        <dbReference type="Pfam" id="PF21760"/>
    </source>
</evidence>
<feature type="transmembrane region" description="Helical" evidence="9">
    <location>
        <begin position="367"/>
        <end position="384"/>
    </location>
</feature>
<evidence type="ECO:0000259" key="12">
    <source>
        <dbReference type="Pfam" id="PF22599"/>
    </source>
</evidence>
<evidence type="ECO:0000256" key="1">
    <source>
        <dbReference type="ARBA" id="ARBA00004651"/>
    </source>
</evidence>
<dbReference type="Gene3D" id="1.20.1640.10">
    <property type="entry name" value="Multidrug efflux transporter AcrB transmembrane domain"/>
    <property type="match status" value="1"/>
</dbReference>
<dbReference type="GO" id="GO:0065002">
    <property type="term" value="P:intracellular protein transmembrane transport"/>
    <property type="evidence" value="ECO:0007669"/>
    <property type="project" value="UniProtKB-UniRule"/>
</dbReference>
<feature type="transmembrane region" description="Helical" evidence="9">
    <location>
        <begin position="264"/>
        <end position="282"/>
    </location>
</feature>
<evidence type="ECO:0000256" key="6">
    <source>
        <dbReference type="ARBA" id="ARBA00022989"/>
    </source>
</evidence>
<feature type="domain" description="Protein export membrane protein SecD/SecF C-terminal" evidence="10">
    <location>
        <begin position="246"/>
        <end position="422"/>
    </location>
</feature>
<dbReference type="InterPro" id="IPR048634">
    <property type="entry name" value="SecD_SecF_C"/>
</dbReference>
<dbReference type="GO" id="GO:0005886">
    <property type="term" value="C:plasma membrane"/>
    <property type="evidence" value="ECO:0007669"/>
    <property type="project" value="UniProtKB-SubCell"/>
</dbReference>
<dbReference type="Gene3D" id="3.30.70.3220">
    <property type="match status" value="1"/>
</dbReference>
<keyword evidence="4 9" id="KW-0812">Transmembrane</keyword>